<gene>
    <name evidence="7" type="ORF">GCM10007981_10510</name>
</gene>
<proteinExistence type="inferred from homology"/>
<keyword evidence="3 6" id="KW-0808">Transferase</keyword>
<dbReference type="PROSITE" id="PS00444">
    <property type="entry name" value="POLYPRENYL_SYNTHASE_2"/>
    <property type="match status" value="1"/>
</dbReference>
<evidence type="ECO:0000256" key="6">
    <source>
        <dbReference type="RuleBase" id="RU004466"/>
    </source>
</evidence>
<name>A0A830GTY9_9CREN</name>
<dbReference type="EMBL" id="BMNL01000002">
    <property type="protein sequence ID" value="GGP20834.1"/>
    <property type="molecule type" value="Genomic_DNA"/>
</dbReference>
<keyword evidence="8" id="KW-1185">Reference proteome</keyword>
<organism evidence="7 8">
    <name type="scientific">Thermocladium modestius</name>
    <dbReference type="NCBI Taxonomy" id="62609"/>
    <lineage>
        <taxon>Archaea</taxon>
        <taxon>Thermoproteota</taxon>
        <taxon>Thermoprotei</taxon>
        <taxon>Thermoproteales</taxon>
        <taxon>Thermoproteaceae</taxon>
        <taxon>Thermocladium</taxon>
    </lineage>
</organism>
<dbReference type="GO" id="GO:0008299">
    <property type="term" value="P:isoprenoid biosynthetic process"/>
    <property type="evidence" value="ECO:0007669"/>
    <property type="project" value="InterPro"/>
</dbReference>
<dbReference type="OrthoDB" id="26738at2157"/>
<evidence type="ECO:0000313" key="7">
    <source>
        <dbReference type="EMBL" id="GGP20834.1"/>
    </source>
</evidence>
<dbReference type="InterPro" id="IPR008949">
    <property type="entry name" value="Isoprenoid_synthase_dom_sf"/>
</dbReference>
<reference evidence="7" key="2">
    <citation type="submission" date="2020-09" db="EMBL/GenBank/DDBJ databases">
        <authorList>
            <person name="Sun Q."/>
            <person name="Ohkuma M."/>
        </authorList>
    </citation>
    <scope>NUCLEOTIDE SEQUENCE</scope>
    <source>
        <strain evidence="7">JCM 10088</strain>
    </source>
</reference>
<dbReference type="InterPro" id="IPR033749">
    <property type="entry name" value="Polyprenyl_synt_CS"/>
</dbReference>
<dbReference type="InterPro" id="IPR000092">
    <property type="entry name" value="Polyprenyl_synt"/>
</dbReference>
<dbReference type="AlphaFoldDB" id="A0A830GTY9"/>
<keyword evidence="5" id="KW-0460">Magnesium</keyword>
<dbReference type="PROSITE" id="PS00723">
    <property type="entry name" value="POLYPRENYL_SYNTHASE_1"/>
    <property type="match status" value="1"/>
</dbReference>
<dbReference type="CDD" id="cd00685">
    <property type="entry name" value="Trans_IPPS_HT"/>
    <property type="match status" value="1"/>
</dbReference>
<dbReference type="PANTHER" id="PTHR12001:SF85">
    <property type="entry name" value="SHORT CHAIN ISOPRENYL DIPHOSPHATE SYNTHASE"/>
    <property type="match status" value="1"/>
</dbReference>
<comment type="caution">
    <text evidence="7">The sequence shown here is derived from an EMBL/GenBank/DDBJ whole genome shotgun (WGS) entry which is preliminary data.</text>
</comment>
<dbReference type="SFLD" id="SFLDG01017">
    <property type="entry name" value="Polyprenyl_Transferase_Like"/>
    <property type="match status" value="1"/>
</dbReference>
<sequence>MQDILTRLHERYGREIDEALLKYLSIDASPEFLDAVKYQVATGGKRIRPLMTMEAAKACGGDPFKALPYAAIVELIHNYSLIYDDIIDRGDLRRGLPTVRRKYGDNAAILIGIWYREAIEEAVLETRDPAEVARATAKAIKAIDEGERLDILMEHSGRTDPYFVDHLVREATPDLLDRYLTMIRMKTAELIRFAAWMGANSAGGDAACLNAMGEFGLNVGMAFQIIDDVLDVFGDVKKFGKEVGKDVKEHKMGNIVILLSVLEGRRELMDIIGKPEVGEGDVKRAIELMSSTNARSRALSMASQYMERGLKAMEGVPEGEGKENLIELAKFIVYREY</sequence>
<evidence type="ECO:0000313" key="8">
    <source>
        <dbReference type="Proteomes" id="UP000610960"/>
    </source>
</evidence>
<dbReference type="Proteomes" id="UP000610960">
    <property type="component" value="Unassembled WGS sequence"/>
</dbReference>
<comment type="similarity">
    <text evidence="2 6">Belongs to the FPP/GGPP synthase family.</text>
</comment>
<evidence type="ECO:0000256" key="2">
    <source>
        <dbReference type="ARBA" id="ARBA00006706"/>
    </source>
</evidence>
<dbReference type="Gene3D" id="1.10.600.10">
    <property type="entry name" value="Farnesyl Diphosphate Synthase"/>
    <property type="match status" value="1"/>
</dbReference>
<evidence type="ECO:0000256" key="4">
    <source>
        <dbReference type="ARBA" id="ARBA00022723"/>
    </source>
</evidence>
<accession>A0A830GTY9</accession>
<dbReference type="SUPFAM" id="SSF48576">
    <property type="entry name" value="Terpenoid synthases"/>
    <property type="match status" value="1"/>
</dbReference>
<dbReference type="PANTHER" id="PTHR12001">
    <property type="entry name" value="GERANYLGERANYL PYROPHOSPHATE SYNTHASE"/>
    <property type="match status" value="1"/>
</dbReference>
<evidence type="ECO:0000256" key="5">
    <source>
        <dbReference type="ARBA" id="ARBA00022842"/>
    </source>
</evidence>
<evidence type="ECO:0000256" key="1">
    <source>
        <dbReference type="ARBA" id="ARBA00001946"/>
    </source>
</evidence>
<evidence type="ECO:0000256" key="3">
    <source>
        <dbReference type="ARBA" id="ARBA00022679"/>
    </source>
</evidence>
<comment type="cofactor">
    <cofactor evidence="1">
        <name>Mg(2+)</name>
        <dbReference type="ChEBI" id="CHEBI:18420"/>
    </cofactor>
</comment>
<dbReference type="SFLD" id="SFLDS00005">
    <property type="entry name" value="Isoprenoid_Synthase_Type_I"/>
    <property type="match status" value="1"/>
</dbReference>
<dbReference type="GO" id="GO:0046872">
    <property type="term" value="F:metal ion binding"/>
    <property type="evidence" value="ECO:0007669"/>
    <property type="project" value="UniProtKB-KW"/>
</dbReference>
<keyword evidence="4" id="KW-0479">Metal-binding</keyword>
<dbReference type="Pfam" id="PF00348">
    <property type="entry name" value="polyprenyl_synt"/>
    <property type="match status" value="1"/>
</dbReference>
<dbReference type="GO" id="GO:0004659">
    <property type="term" value="F:prenyltransferase activity"/>
    <property type="evidence" value="ECO:0007669"/>
    <property type="project" value="InterPro"/>
</dbReference>
<protein>
    <submittedName>
        <fullName evidence="7">Polyprenyl synthetase</fullName>
    </submittedName>
</protein>
<dbReference type="RefSeq" id="WP_188596359.1">
    <property type="nucleotide sequence ID" value="NZ_BMNL01000002.1"/>
</dbReference>
<reference evidence="7" key="1">
    <citation type="journal article" date="2014" name="Int. J. Syst. Evol. Microbiol.">
        <title>Complete genome sequence of Corynebacterium casei LMG S-19264T (=DSM 44701T), isolated from a smear-ripened cheese.</title>
        <authorList>
            <consortium name="US DOE Joint Genome Institute (JGI-PGF)"/>
            <person name="Walter F."/>
            <person name="Albersmeier A."/>
            <person name="Kalinowski J."/>
            <person name="Ruckert C."/>
        </authorList>
    </citation>
    <scope>NUCLEOTIDE SEQUENCE</scope>
    <source>
        <strain evidence="7">JCM 10088</strain>
    </source>
</reference>